<feature type="domain" description="SbsA Ig-like" evidence="2">
    <location>
        <begin position="34"/>
        <end position="135"/>
    </location>
</feature>
<evidence type="ECO:0000313" key="3">
    <source>
        <dbReference type="EMBL" id="SEA46583.1"/>
    </source>
</evidence>
<dbReference type="RefSeq" id="WP_093244214.1">
    <property type="nucleotide sequence ID" value="NZ_FNQF01000006.1"/>
</dbReference>
<dbReference type="STRING" id="908615.SAMN05421540_10612"/>
<evidence type="ECO:0000256" key="1">
    <source>
        <dbReference type="ARBA" id="ARBA00022729"/>
    </source>
</evidence>
<name>A0A1H4BEI4_9FLAO</name>
<accession>A0A1H4BEI4</accession>
<dbReference type="InterPro" id="IPR032812">
    <property type="entry name" value="SbsA_Ig"/>
</dbReference>
<dbReference type="PROSITE" id="PS51257">
    <property type="entry name" value="PROKAR_LIPOPROTEIN"/>
    <property type="match status" value="1"/>
</dbReference>
<proteinExistence type="predicted"/>
<sequence length="534" mass="62177">MKDLQRFIFCLGITVLVLSCAQRGRPDGGPEDFDPPVFVGSSPANYSVNYNKNEIRINFDEFVKLDNPRQQVIFSPPIEPRPTIMPMSMASKSFTIDMPVDSLQKETTYTINFGLSVQDNNEGNILPYFKYVFSTGDQLDSLQVKGHVRDAFEREPDENISVLLYQIDGTFNDSIIYNELPTYIAYTDSVSNFNVENIKEGRYKLIAISDKNNNYLFNPKSDKIDFLEKEIDLPTEEEFELSVFKSEIDFSANRPKQVSQLHFEFGYEGKLDSTQIDLISDAPADYEYRVYKDFEKDTLHYWYKPFVEKDSLLFEITNKNYRDTLEIRPKQIEEDSLSLVANPTGGIGFFEDFTLRANTPIEEIDTTKFSMLTRDSIPVDLKIDLDQTLNQLKVSFDKDEKQRYQLRLLPAAITDFYGKTNDTLDYNFKTRSYSDFGNIDLTVNNIARFPVIVEMVDENGFVEQSLYHEEANLFKFKFIKPGEYYFRVIYDDNENGKWDSGNYLKKQKPEELIYVKKSLKVRAFFDYVEKINLE</sequence>
<organism evidence="3 4">
    <name type="scientific">Psychroflexus halocasei</name>
    <dbReference type="NCBI Taxonomy" id="908615"/>
    <lineage>
        <taxon>Bacteria</taxon>
        <taxon>Pseudomonadati</taxon>
        <taxon>Bacteroidota</taxon>
        <taxon>Flavobacteriia</taxon>
        <taxon>Flavobacteriales</taxon>
        <taxon>Flavobacteriaceae</taxon>
        <taxon>Psychroflexus</taxon>
    </lineage>
</organism>
<dbReference type="Pfam" id="PF13205">
    <property type="entry name" value="Big_5"/>
    <property type="match status" value="1"/>
</dbReference>
<keyword evidence="1" id="KW-0732">Signal</keyword>
<evidence type="ECO:0000313" key="4">
    <source>
        <dbReference type="Proteomes" id="UP000198820"/>
    </source>
</evidence>
<keyword evidence="4" id="KW-1185">Reference proteome</keyword>
<gene>
    <name evidence="3" type="ORF">SAMN05421540_10612</name>
</gene>
<dbReference type="Proteomes" id="UP000198820">
    <property type="component" value="Unassembled WGS sequence"/>
</dbReference>
<dbReference type="EMBL" id="FNQF01000006">
    <property type="protein sequence ID" value="SEA46583.1"/>
    <property type="molecule type" value="Genomic_DNA"/>
</dbReference>
<dbReference type="AlphaFoldDB" id="A0A1H4BEI4"/>
<protein>
    <submittedName>
        <fullName evidence="3">Ig-like domain-containing protein</fullName>
    </submittedName>
</protein>
<evidence type="ECO:0000259" key="2">
    <source>
        <dbReference type="Pfam" id="PF13205"/>
    </source>
</evidence>
<reference evidence="3 4" key="1">
    <citation type="submission" date="2016-10" db="EMBL/GenBank/DDBJ databases">
        <authorList>
            <person name="de Groot N.N."/>
        </authorList>
    </citation>
    <scope>NUCLEOTIDE SEQUENCE [LARGE SCALE GENOMIC DNA]</scope>
    <source>
        <strain evidence="3 4">DSM 23581</strain>
    </source>
</reference>